<comment type="caution">
    <text evidence="10">The sequence shown here is derived from an EMBL/GenBank/DDBJ whole genome shotgun (WGS) entry which is preliminary data.</text>
</comment>
<dbReference type="PROSITE" id="PS50920">
    <property type="entry name" value="SOLCAR"/>
    <property type="match status" value="3"/>
</dbReference>
<dbReference type="AlphaFoldDB" id="A0A7J8GAZ6"/>
<evidence type="ECO:0000256" key="8">
    <source>
        <dbReference type="PROSITE-ProRule" id="PRU00282"/>
    </source>
</evidence>
<evidence type="ECO:0000313" key="10">
    <source>
        <dbReference type="EMBL" id="KAF6457274.1"/>
    </source>
</evidence>
<evidence type="ECO:0008006" key="12">
    <source>
        <dbReference type="Google" id="ProtNLM"/>
    </source>
</evidence>
<dbReference type="InterPro" id="IPR050391">
    <property type="entry name" value="Mito_Metabolite_Transporter"/>
</dbReference>
<feature type="repeat" description="Solcar" evidence="8">
    <location>
        <begin position="1"/>
        <end position="45"/>
    </location>
</feature>
<organism evidence="10 11">
    <name type="scientific">Rousettus aegyptiacus</name>
    <name type="common">Egyptian fruit bat</name>
    <name type="synonym">Pteropus aegyptiacus</name>
    <dbReference type="NCBI Taxonomy" id="9407"/>
    <lineage>
        <taxon>Eukaryota</taxon>
        <taxon>Metazoa</taxon>
        <taxon>Chordata</taxon>
        <taxon>Craniata</taxon>
        <taxon>Vertebrata</taxon>
        <taxon>Euteleostomi</taxon>
        <taxon>Mammalia</taxon>
        <taxon>Eutheria</taxon>
        <taxon>Laurasiatheria</taxon>
        <taxon>Chiroptera</taxon>
        <taxon>Yinpterochiroptera</taxon>
        <taxon>Pteropodoidea</taxon>
        <taxon>Pteropodidae</taxon>
        <taxon>Rousettinae</taxon>
        <taxon>Rousettus</taxon>
    </lineage>
</organism>
<proteinExistence type="inferred from homology"/>
<evidence type="ECO:0000256" key="5">
    <source>
        <dbReference type="ARBA" id="ARBA00022737"/>
    </source>
</evidence>
<evidence type="ECO:0000313" key="11">
    <source>
        <dbReference type="Proteomes" id="UP000593571"/>
    </source>
</evidence>
<keyword evidence="6" id="KW-1133">Transmembrane helix</keyword>
<feature type="repeat" description="Solcar" evidence="8">
    <location>
        <begin position="154"/>
        <end position="279"/>
    </location>
</feature>
<dbReference type="Proteomes" id="UP000593571">
    <property type="component" value="Unassembled WGS sequence"/>
</dbReference>
<keyword evidence="5" id="KW-0677">Repeat</keyword>
<dbReference type="PANTHER" id="PTHR45618">
    <property type="entry name" value="MITOCHONDRIAL DICARBOXYLATE CARRIER-RELATED"/>
    <property type="match status" value="1"/>
</dbReference>
<gene>
    <name evidence="10" type="ORF">HJG63_011794</name>
</gene>
<evidence type="ECO:0000256" key="1">
    <source>
        <dbReference type="ARBA" id="ARBA00004141"/>
    </source>
</evidence>
<dbReference type="EMBL" id="JACASE010000006">
    <property type="protein sequence ID" value="KAF6457274.1"/>
    <property type="molecule type" value="Genomic_DNA"/>
</dbReference>
<dbReference type="InterPro" id="IPR023395">
    <property type="entry name" value="MCP_dom_sf"/>
</dbReference>
<keyword evidence="4 8" id="KW-0812">Transmembrane</keyword>
<evidence type="ECO:0000256" key="3">
    <source>
        <dbReference type="ARBA" id="ARBA00022448"/>
    </source>
</evidence>
<dbReference type="GO" id="GO:0016020">
    <property type="term" value="C:membrane"/>
    <property type="evidence" value="ECO:0007669"/>
    <property type="project" value="UniProtKB-SubCell"/>
</dbReference>
<comment type="similarity">
    <text evidence="2 9">Belongs to the mitochondrial carrier (TC 2.A.29) family.</text>
</comment>
<dbReference type="InterPro" id="IPR018108">
    <property type="entry name" value="MCP_transmembrane"/>
</dbReference>
<keyword evidence="7 8" id="KW-0472">Membrane</keyword>
<name>A0A7J8GAZ6_ROUAE</name>
<sequence length="286" mass="30831">MTGMALQVVRSDGFLALYNGLSASLCRQMTYSLTRFAIYETVRDKVAKGSQGPLPFYQKVLLGSLSGCIGGFVGTPADMVNVRMQNDMKLPQDQRRNYAHALDGLYRVAREEGLKKLFSGATMASSRGMLVTVGQLSCYDQAKQLVLSTGYLPDNIVTHFIASFIAGGCATFLCQPLDVLKTRLMNSKGEYQTWTVPPPVTASLPAAAPSTALGPVCVFESGSQTVHGGGSVTTGVLHCTMETAKLGPMAFYKGLLPAGIRLMPHTVLTFMFLEQLRKHFGTKVPS</sequence>
<feature type="repeat" description="Solcar" evidence="8">
    <location>
        <begin position="58"/>
        <end position="145"/>
    </location>
</feature>
<evidence type="ECO:0000256" key="9">
    <source>
        <dbReference type="RuleBase" id="RU000488"/>
    </source>
</evidence>
<keyword evidence="11" id="KW-1185">Reference proteome</keyword>
<protein>
    <recommendedName>
        <fullName evidence="12">Solute carrier family 25 member 10</fullName>
    </recommendedName>
</protein>
<keyword evidence="3 9" id="KW-0813">Transport</keyword>
<dbReference type="SUPFAM" id="SSF103506">
    <property type="entry name" value="Mitochondrial carrier"/>
    <property type="match status" value="1"/>
</dbReference>
<evidence type="ECO:0000256" key="7">
    <source>
        <dbReference type="ARBA" id="ARBA00023136"/>
    </source>
</evidence>
<evidence type="ECO:0000256" key="4">
    <source>
        <dbReference type="ARBA" id="ARBA00022692"/>
    </source>
</evidence>
<comment type="subcellular location">
    <subcellularLocation>
        <location evidence="1">Membrane</location>
        <topology evidence="1">Multi-pass membrane protein</topology>
    </subcellularLocation>
</comment>
<dbReference type="Pfam" id="PF00153">
    <property type="entry name" value="Mito_carr"/>
    <property type="match status" value="3"/>
</dbReference>
<accession>A0A7J8GAZ6</accession>
<evidence type="ECO:0000256" key="2">
    <source>
        <dbReference type="ARBA" id="ARBA00006375"/>
    </source>
</evidence>
<evidence type="ECO:0000256" key="6">
    <source>
        <dbReference type="ARBA" id="ARBA00022989"/>
    </source>
</evidence>
<dbReference type="Gene3D" id="1.50.40.10">
    <property type="entry name" value="Mitochondrial carrier domain"/>
    <property type="match status" value="1"/>
</dbReference>
<reference evidence="10 11" key="1">
    <citation type="journal article" date="2020" name="Nature">
        <title>Six reference-quality genomes reveal evolution of bat adaptations.</title>
        <authorList>
            <person name="Jebb D."/>
            <person name="Huang Z."/>
            <person name="Pippel M."/>
            <person name="Hughes G.M."/>
            <person name="Lavrichenko K."/>
            <person name="Devanna P."/>
            <person name="Winkler S."/>
            <person name="Jermiin L.S."/>
            <person name="Skirmuntt E.C."/>
            <person name="Katzourakis A."/>
            <person name="Burkitt-Gray L."/>
            <person name="Ray D.A."/>
            <person name="Sullivan K.A.M."/>
            <person name="Roscito J.G."/>
            <person name="Kirilenko B.M."/>
            <person name="Davalos L.M."/>
            <person name="Corthals A.P."/>
            <person name="Power M.L."/>
            <person name="Jones G."/>
            <person name="Ransome R.D."/>
            <person name="Dechmann D.K.N."/>
            <person name="Locatelli A.G."/>
            <person name="Puechmaille S.J."/>
            <person name="Fedrigo O."/>
            <person name="Jarvis E.D."/>
            <person name="Hiller M."/>
            <person name="Vernes S.C."/>
            <person name="Myers E.W."/>
            <person name="Teeling E.C."/>
        </authorList>
    </citation>
    <scope>NUCLEOTIDE SEQUENCE [LARGE SCALE GENOMIC DNA]</scope>
    <source>
        <strain evidence="10">MRouAeg1</strain>
        <tissue evidence="10">Muscle</tissue>
    </source>
</reference>